<keyword evidence="6 12" id="KW-0812">Transmembrane</keyword>
<proteinExistence type="inferred from homology"/>
<comment type="subcellular location">
    <subcellularLocation>
        <location evidence="1 12">Mitochondrion membrane</location>
        <topology evidence="1 12">Single-pass membrane protein</topology>
    </subcellularLocation>
</comment>
<keyword evidence="5 12" id="KW-0138">CF(0)</keyword>
<evidence type="ECO:0000313" key="14">
    <source>
        <dbReference type="EMBL" id="AOY40218.1"/>
    </source>
</evidence>
<sequence>MPQMAPINWMWLYLFFSMLFMTMCVLNFFSFKYYPKYMLNKNKLVIKSWKW</sequence>
<comment type="similarity">
    <text evidence="2 12">Belongs to the ATPase protein 8 family.</text>
</comment>
<evidence type="ECO:0000256" key="7">
    <source>
        <dbReference type="ARBA" id="ARBA00022781"/>
    </source>
</evidence>
<dbReference type="InterPro" id="IPR001421">
    <property type="entry name" value="ATP8_metazoa"/>
</dbReference>
<dbReference type="RefSeq" id="YP_009441997.1">
    <property type="nucleotide sequence ID" value="NC_036293.1"/>
</dbReference>
<evidence type="ECO:0000256" key="11">
    <source>
        <dbReference type="ARBA" id="ARBA00023136"/>
    </source>
</evidence>
<keyword evidence="8 13" id="KW-1133">Transmembrane helix</keyword>
<evidence type="ECO:0000256" key="13">
    <source>
        <dbReference type="SAM" id="Phobius"/>
    </source>
</evidence>
<comment type="subunit">
    <text evidence="3">F-type ATPases have 2 components, CF(1) - the catalytic core - and CF(0) - the membrane proton channel.</text>
</comment>
<geneLocation type="mitochondrion" evidence="14"/>
<evidence type="ECO:0000256" key="6">
    <source>
        <dbReference type="ARBA" id="ARBA00022692"/>
    </source>
</evidence>
<keyword evidence="10 12" id="KW-0496">Mitochondrion</keyword>
<reference evidence="14" key="1">
    <citation type="submission" date="2016-04" db="EMBL/GenBank/DDBJ databases">
        <title>Mitochondria of Scolytid beetles.</title>
        <authorList>
            <person name="Miller K."/>
            <person name="Linard B."/>
            <person name="Vogler A.P."/>
        </authorList>
    </citation>
    <scope>NUCLEOTIDE SEQUENCE</scope>
</reference>
<evidence type="ECO:0000256" key="12">
    <source>
        <dbReference type="RuleBase" id="RU003661"/>
    </source>
</evidence>
<accession>A0A343A6L3</accession>
<organism evidence="14">
    <name type="scientific">Anisandrus dispar</name>
    <dbReference type="NCBI Taxonomy" id="748732"/>
    <lineage>
        <taxon>Eukaryota</taxon>
        <taxon>Metazoa</taxon>
        <taxon>Ecdysozoa</taxon>
        <taxon>Arthropoda</taxon>
        <taxon>Hexapoda</taxon>
        <taxon>Insecta</taxon>
        <taxon>Pterygota</taxon>
        <taxon>Neoptera</taxon>
        <taxon>Endopterygota</taxon>
        <taxon>Coleoptera</taxon>
        <taxon>Polyphaga</taxon>
        <taxon>Cucujiformia</taxon>
        <taxon>Curculionidae</taxon>
        <taxon>Scolytinae</taxon>
        <taxon>Anisandrus</taxon>
    </lineage>
</organism>
<evidence type="ECO:0000256" key="10">
    <source>
        <dbReference type="ARBA" id="ARBA00023128"/>
    </source>
</evidence>
<dbReference type="GeneID" id="34948338"/>
<keyword evidence="9 12" id="KW-0406">Ion transport</keyword>
<evidence type="ECO:0000256" key="5">
    <source>
        <dbReference type="ARBA" id="ARBA00022547"/>
    </source>
</evidence>
<dbReference type="GO" id="GO:0045259">
    <property type="term" value="C:proton-transporting ATP synthase complex"/>
    <property type="evidence" value="ECO:0007669"/>
    <property type="project" value="UniProtKB-KW"/>
</dbReference>
<evidence type="ECO:0000256" key="2">
    <source>
        <dbReference type="ARBA" id="ARBA00008892"/>
    </source>
</evidence>
<keyword evidence="4 12" id="KW-0813">Transport</keyword>
<dbReference type="GO" id="GO:0015986">
    <property type="term" value="P:proton motive force-driven ATP synthesis"/>
    <property type="evidence" value="ECO:0007669"/>
    <property type="project" value="InterPro"/>
</dbReference>
<evidence type="ECO:0000256" key="8">
    <source>
        <dbReference type="ARBA" id="ARBA00022989"/>
    </source>
</evidence>
<evidence type="ECO:0000256" key="9">
    <source>
        <dbReference type="ARBA" id="ARBA00023065"/>
    </source>
</evidence>
<dbReference type="EMBL" id="KX035217">
    <property type="protein sequence ID" value="AOY40218.1"/>
    <property type="molecule type" value="Genomic_DNA"/>
</dbReference>
<dbReference type="Pfam" id="PF00895">
    <property type="entry name" value="ATP-synt_8"/>
    <property type="match status" value="1"/>
</dbReference>
<dbReference type="GO" id="GO:0015078">
    <property type="term" value="F:proton transmembrane transporter activity"/>
    <property type="evidence" value="ECO:0007669"/>
    <property type="project" value="InterPro"/>
</dbReference>
<dbReference type="GO" id="GO:0031966">
    <property type="term" value="C:mitochondrial membrane"/>
    <property type="evidence" value="ECO:0007669"/>
    <property type="project" value="UniProtKB-SubCell"/>
</dbReference>
<evidence type="ECO:0000256" key="1">
    <source>
        <dbReference type="ARBA" id="ARBA00004304"/>
    </source>
</evidence>
<protein>
    <recommendedName>
        <fullName evidence="12">ATP synthase complex subunit 8</fullName>
    </recommendedName>
</protein>
<feature type="transmembrane region" description="Helical" evidence="13">
    <location>
        <begin position="12"/>
        <end position="34"/>
    </location>
</feature>
<name>A0A343A6L3_9CUCU</name>
<evidence type="ECO:0000256" key="4">
    <source>
        <dbReference type="ARBA" id="ARBA00022448"/>
    </source>
</evidence>
<keyword evidence="11 13" id="KW-0472">Membrane</keyword>
<gene>
    <name evidence="14" type="primary">atp8</name>
</gene>
<dbReference type="AlphaFoldDB" id="A0A343A6L3"/>
<keyword evidence="7 12" id="KW-0375">Hydrogen ion transport</keyword>
<evidence type="ECO:0000256" key="3">
    <source>
        <dbReference type="ARBA" id="ARBA00011291"/>
    </source>
</evidence>